<dbReference type="PANTHER" id="PTHR22605">
    <property type="entry name" value="RZ-TYPE DOMAIN-CONTAINING PROTEIN"/>
    <property type="match status" value="1"/>
</dbReference>
<dbReference type="GO" id="GO:0005730">
    <property type="term" value="C:nucleolus"/>
    <property type="evidence" value="ECO:0007669"/>
    <property type="project" value="TreeGrafter"/>
</dbReference>
<dbReference type="STRING" id="8022.A0A060YBD4"/>
<dbReference type="AlphaFoldDB" id="A0A060YBD4"/>
<dbReference type="GO" id="GO:0005829">
    <property type="term" value="C:cytosol"/>
    <property type="evidence" value="ECO:0007669"/>
    <property type="project" value="TreeGrafter"/>
</dbReference>
<dbReference type="GO" id="GO:0016887">
    <property type="term" value="F:ATP hydrolysis activity"/>
    <property type="evidence" value="ECO:0007669"/>
    <property type="project" value="InterPro"/>
</dbReference>
<gene>
    <name evidence="1" type="ORF">GSONMT00056582001</name>
</gene>
<sequence length="116" mass="13676">MLWLKRDPFEGISEEYRKALGEEEHRLLTGFFNKSSADSILLEMHEFLILVLKGPRASDTYKPDWGLKDTLVAYMERKNLDIPPDVEEFFPEEIDLSQYVEAWKLAVALKRERSQR</sequence>
<dbReference type="GO" id="GO:0006511">
    <property type="term" value="P:ubiquitin-dependent protein catabolic process"/>
    <property type="evidence" value="ECO:0007669"/>
    <property type="project" value="TreeGrafter"/>
</dbReference>
<dbReference type="GO" id="GO:0002040">
    <property type="term" value="P:sprouting angiogenesis"/>
    <property type="evidence" value="ECO:0007669"/>
    <property type="project" value="TreeGrafter"/>
</dbReference>
<dbReference type="GO" id="GO:0004842">
    <property type="term" value="F:ubiquitin-protein transferase activity"/>
    <property type="evidence" value="ECO:0007669"/>
    <property type="project" value="InterPro"/>
</dbReference>
<dbReference type="Proteomes" id="UP000193380">
    <property type="component" value="Unassembled WGS sequence"/>
</dbReference>
<organism evidence="1 2">
    <name type="scientific">Oncorhynchus mykiss</name>
    <name type="common">Rainbow trout</name>
    <name type="synonym">Salmo gairdneri</name>
    <dbReference type="NCBI Taxonomy" id="8022"/>
    <lineage>
        <taxon>Eukaryota</taxon>
        <taxon>Metazoa</taxon>
        <taxon>Chordata</taxon>
        <taxon>Craniata</taxon>
        <taxon>Vertebrata</taxon>
        <taxon>Euteleostomi</taxon>
        <taxon>Actinopterygii</taxon>
        <taxon>Neopterygii</taxon>
        <taxon>Teleostei</taxon>
        <taxon>Protacanthopterygii</taxon>
        <taxon>Salmoniformes</taxon>
        <taxon>Salmonidae</taxon>
        <taxon>Salmoninae</taxon>
        <taxon>Oncorhynchus</taxon>
    </lineage>
</organism>
<reference evidence="1" key="1">
    <citation type="journal article" date="2014" name="Nat. Commun.">
        <title>The rainbow trout genome provides novel insights into evolution after whole-genome duplication in vertebrates.</title>
        <authorList>
            <person name="Berthelot C."/>
            <person name="Brunet F."/>
            <person name="Chalopin D."/>
            <person name="Juanchich A."/>
            <person name="Bernard M."/>
            <person name="Noel B."/>
            <person name="Bento P."/>
            <person name="Da Silva C."/>
            <person name="Labadie K."/>
            <person name="Alberti A."/>
            <person name="Aury J.M."/>
            <person name="Louis A."/>
            <person name="Dehais P."/>
            <person name="Bardou P."/>
            <person name="Montfort J."/>
            <person name="Klopp C."/>
            <person name="Cabau C."/>
            <person name="Gaspin C."/>
            <person name="Thorgaard G.H."/>
            <person name="Boussaha M."/>
            <person name="Quillet E."/>
            <person name="Guyomard R."/>
            <person name="Galiana D."/>
            <person name="Bobe J."/>
            <person name="Volff J.N."/>
            <person name="Genet C."/>
            <person name="Wincker P."/>
            <person name="Jaillon O."/>
            <person name="Roest Crollius H."/>
            <person name="Guiguen Y."/>
        </authorList>
    </citation>
    <scope>NUCLEOTIDE SEQUENCE [LARGE SCALE GENOMIC DNA]</scope>
</reference>
<dbReference type="PaxDb" id="8022-A0A060YBD4"/>
<evidence type="ECO:0000313" key="2">
    <source>
        <dbReference type="Proteomes" id="UP000193380"/>
    </source>
</evidence>
<proteinExistence type="predicted"/>
<protein>
    <submittedName>
        <fullName evidence="1">Uncharacterized protein</fullName>
    </submittedName>
</protein>
<dbReference type="EMBL" id="FR907439">
    <property type="protein sequence ID" value="CDQ86699.1"/>
    <property type="molecule type" value="Genomic_DNA"/>
</dbReference>
<dbReference type="PANTHER" id="PTHR22605:SF18">
    <property type="entry name" value="E3 UBIQUITIN-PROTEIN LIGASE RNF213-ALPHA"/>
    <property type="match status" value="1"/>
</dbReference>
<dbReference type="GO" id="GO:2000051">
    <property type="term" value="P:negative regulation of non-canonical Wnt signaling pathway"/>
    <property type="evidence" value="ECO:0007669"/>
    <property type="project" value="TreeGrafter"/>
</dbReference>
<evidence type="ECO:0000313" key="1">
    <source>
        <dbReference type="EMBL" id="CDQ86699.1"/>
    </source>
</evidence>
<reference evidence="1" key="2">
    <citation type="submission" date="2014-03" db="EMBL/GenBank/DDBJ databases">
        <authorList>
            <person name="Genoscope - CEA"/>
        </authorList>
    </citation>
    <scope>NUCLEOTIDE SEQUENCE</scope>
</reference>
<dbReference type="InterPro" id="IPR031248">
    <property type="entry name" value="RNF213"/>
</dbReference>
<accession>A0A060YBD4</accession>
<dbReference type="GO" id="GO:0016020">
    <property type="term" value="C:membrane"/>
    <property type="evidence" value="ECO:0007669"/>
    <property type="project" value="TreeGrafter"/>
</dbReference>
<name>A0A060YBD4_ONCMY</name>